<keyword evidence="11" id="KW-0479">Metal-binding</keyword>
<evidence type="ECO:0000259" key="12">
    <source>
        <dbReference type="SMART" id="SM00228"/>
    </source>
</evidence>
<dbReference type="InterPro" id="IPR008915">
    <property type="entry name" value="Peptidase_M50"/>
</dbReference>
<feature type="domain" description="PDZ" evidence="12">
    <location>
        <begin position="202"/>
        <end position="272"/>
    </location>
</feature>
<dbReference type="Proteomes" id="UP000049222">
    <property type="component" value="Unassembled WGS sequence"/>
</dbReference>
<keyword evidence="8 11" id="KW-1133">Transmembrane helix</keyword>
<keyword evidence="14" id="KW-1185">Reference proteome</keyword>
<evidence type="ECO:0000256" key="7">
    <source>
        <dbReference type="ARBA" id="ARBA00022833"/>
    </source>
</evidence>
<dbReference type="InterPro" id="IPR041489">
    <property type="entry name" value="PDZ_6"/>
</dbReference>
<dbReference type="PANTHER" id="PTHR42837:SF2">
    <property type="entry name" value="MEMBRANE METALLOPROTEASE ARASP2, CHLOROPLASTIC-RELATED"/>
    <property type="match status" value="1"/>
</dbReference>
<evidence type="ECO:0000313" key="14">
    <source>
        <dbReference type="Proteomes" id="UP000049222"/>
    </source>
</evidence>
<proteinExistence type="inferred from homology"/>
<dbReference type="Pfam" id="PF02163">
    <property type="entry name" value="Peptidase_M50"/>
    <property type="match status" value="1"/>
</dbReference>
<dbReference type="STRING" id="420998.JDO7802_02796"/>
<keyword evidence="7 11" id="KW-0862">Zinc</keyword>
<evidence type="ECO:0000256" key="4">
    <source>
        <dbReference type="ARBA" id="ARBA00022670"/>
    </source>
</evidence>
<evidence type="ECO:0000256" key="6">
    <source>
        <dbReference type="ARBA" id="ARBA00022801"/>
    </source>
</evidence>
<evidence type="ECO:0000256" key="2">
    <source>
        <dbReference type="ARBA" id="ARBA00004141"/>
    </source>
</evidence>
<evidence type="ECO:0000256" key="8">
    <source>
        <dbReference type="ARBA" id="ARBA00022989"/>
    </source>
</evidence>
<comment type="cofactor">
    <cofactor evidence="1 11">
        <name>Zn(2+)</name>
        <dbReference type="ChEBI" id="CHEBI:29105"/>
    </cofactor>
</comment>
<name>A0A0M6YK75_9RHOB</name>
<evidence type="ECO:0000256" key="5">
    <source>
        <dbReference type="ARBA" id="ARBA00022692"/>
    </source>
</evidence>
<dbReference type="CDD" id="cd06163">
    <property type="entry name" value="S2P-M50_PDZ_RseP-like"/>
    <property type="match status" value="1"/>
</dbReference>
<evidence type="ECO:0000256" key="1">
    <source>
        <dbReference type="ARBA" id="ARBA00001947"/>
    </source>
</evidence>
<dbReference type="InterPro" id="IPR004387">
    <property type="entry name" value="Pept_M50_Zn"/>
</dbReference>
<keyword evidence="4 13" id="KW-0645">Protease</keyword>
<evidence type="ECO:0000256" key="10">
    <source>
        <dbReference type="ARBA" id="ARBA00023136"/>
    </source>
</evidence>
<feature type="transmembrane region" description="Helical" evidence="11">
    <location>
        <begin position="373"/>
        <end position="398"/>
    </location>
</feature>
<dbReference type="GO" id="GO:0016020">
    <property type="term" value="C:membrane"/>
    <property type="evidence" value="ECO:0007669"/>
    <property type="project" value="UniProtKB-SubCell"/>
</dbReference>
<dbReference type="SUPFAM" id="SSF50156">
    <property type="entry name" value="PDZ domain-like"/>
    <property type="match status" value="2"/>
</dbReference>
<evidence type="ECO:0000256" key="9">
    <source>
        <dbReference type="ARBA" id="ARBA00023049"/>
    </source>
</evidence>
<dbReference type="PANTHER" id="PTHR42837">
    <property type="entry name" value="REGULATOR OF SIGMA-E PROTEASE RSEP"/>
    <property type="match status" value="1"/>
</dbReference>
<dbReference type="GO" id="GO:0006508">
    <property type="term" value="P:proteolysis"/>
    <property type="evidence" value="ECO:0007669"/>
    <property type="project" value="UniProtKB-KW"/>
</dbReference>
<gene>
    <name evidence="13" type="primary">rseP</name>
    <name evidence="13" type="ORF">JDO7802_02796</name>
</gene>
<feature type="transmembrane region" description="Helical" evidence="11">
    <location>
        <begin position="6"/>
        <end position="28"/>
    </location>
</feature>
<comment type="similarity">
    <text evidence="3 11">Belongs to the peptidase M50B family.</text>
</comment>
<evidence type="ECO:0000313" key="13">
    <source>
        <dbReference type="EMBL" id="CTQ50768.1"/>
    </source>
</evidence>
<comment type="subcellular location">
    <subcellularLocation>
        <location evidence="2">Membrane</location>
        <topology evidence="2">Multi-pass membrane protein</topology>
    </subcellularLocation>
</comment>
<protein>
    <recommendedName>
        <fullName evidence="11">Zinc metalloprotease</fullName>
        <ecNumber evidence="11">3.4.24.-</ecNumber>
    </recommendedName>
</protein>
<dbReference type="EC" id="3.4.24.-" evidence="11"/>
<keyword evidence="6 11" id="KW-0378">Hydrolase</keyword>
<dbReference type="Pfam" id="PF17820">
    <property type="entry name" value="PDZ_6"/>
    <property type="match status" value="1"/>
</dbReference>
<dbReference type="GO" id="GO:0046872">
    <property type="term" value="F:metal ion binding"/>
    <property type="evidence" value="ECO:0007669"/>
    <property type="project" value="UniProtKB-KW"/>
</dbReference>
<dbReference type="Gene3D" id="2.30.42.10">
    <property type="match status" value="2"/>
</dbReference>
<dbReference type="InterPro" id="IPR001478">
    <property type="entry name" value="PDZ"/>
</dbReference>
<organism evidence="13 14">
    <name type="scientific">Jannaschia donghaensis</name>
    <dbReference type="NCBI Taxonomy" id="420998"/>
    <lineage>
        <taxon>Bacteria</taxon>
        <taxon>Pseudomonadati</taxon>
        <taxon>Pseudomonadota</taxon>
        <taxon>Alphaproteobacteria</taxon>
        <taxon>Rhodobacterales</taxon>
        <taxon>Roseobacteraceae</taxon>
        <taxon>Jannaschia</taxon>
    </lineage>
</organism>
<keyword evidence="9 11" id="KW-0482">Metalloprotease</keyword>
<dbReference type="InterPro" id="IPR036034">
    <property type="entry name" value="PDZ_sf"/>
</dbReference>
<dbReference type="EMBL" id="CXSU01000012">
    <property type="protein sequence ID" value="CTQ50768.1"/>
    <property type="molecule type" value="Genomic_DNA"/>
</dbReference>
<reference evidence="13 14" key="1">
    <citation type="submission" date="2015-07" db="EMBL/GenBank/DDBJ databases">
        <authorList>
            <person name="Noorani M."/>
        </authorList>
    </citation>
    <scope>NUCLEOTIDE SEQUENCE [LARGE SCALE GENOMIC DNA]</scope>
    <source>
        <strain evidence="13 14">CECT 7802</strain>
    </source>
</reference>
<feature type="transmembrane region" description="Helical" evidence="11">
    <location>
        <begin position="115"/>
        <end position="140"/>
    </location>
</feature>
<dbReference type="NCBIfam" id="TIGR00054">
    <property type="entry name" value="RIP metalloprotease RseP"/>
    <property type="match status" value="1"/>
</dbReference>
<feature type="transmembrane region" description="Helical" evidence="11">
    <location>
        <begin position="419"/>
        <end position="441"/>
    </location>
</feature>
<dbReference type="RefSeq" id="WP_055086502.1">
    <property type="nucleotide sequence ID" value="NZ_CXSU01000012.1"/>
</dbReference>
<evidence type="ECO:0000256" key="11">
    <source>
        <dbReference type="RuleBase" id="RU362031"/>
    </source>
</evidence>
<keyword evidence="5 11" id="KW-0812">Transmembrane</keyword>
<dbReference type="AlphaFoldDB" id="A0A0M6YK75"/>
<evidence type="ECO:0000256" key="3">
    <source>
        <dbReference type="ARBA" id="ARBA00007931"/>
    </source>
</evidence>
<dbReference type="GO" id="GO:0004222">
    <property type="term" value="F:metalloendopeptidase activity"/>
    <property type="evidence" value="ECO:0007669"/>
    <property type="project" value="InterPro"/>
</dbReference>
<accession>A0A0M6YK75</accession>
<dbReference type="SMART" id="SM00228">
    <property type="entry name" value="PDZ"/>
    <property type="match status" value="1"/>
</dbReference>
<sequence>MADIATQFGGFAWMILAFVIALSIIVAIHEYGHYIVGRWCGIKADVFSIGFGPILASKVDRHGTRWQVAALPLGGYVKFRGDGNAASVGDDGTVAEMTASERAETMTGASLWRRAATVAAGPIFNFILAIVLYAGLAMILGRGTDTPTVGDPVPLPADMQTLQPGDEIVSVAGFDVTDIADLGALIDQLPSAPTLPYEVERDGNLIEVDAIAPVPARASTVQPRSAAWDIGMRPGDVILTADGEDLHSFADLQAAVAAVGDGTVALTVWRDSGGDGEVLEFALQPRMRDIPLPDGGFETRPLIGITSSLAFEGATERSGPIEAVTFGATQLWTILGRSISTLGYIATGQISTCNMSGPIGIAQTSAVAASHGLASFVGFIALLSAGVGLLNLFPIPVLDGGHLVFHAYEAVRGKPPSDGAVKVLMIFGLSIMGALMIFVLFNDVTCT</sequence>
<keyword evidence="10 11" id="KW-0472">Membrane</keyword>